<keyword evidence="3" id="KW-1185">Reference proteome</keyword>
<proteinExistence type="predicted"/>
<accession>A0A812DI59</accession>
<feature type="transmembrane region" description="Helical" evidence="1">
    <location>
        <begin position="43"/>
        <end position="61"/>
    </location>
</feature>
<evidence type="ECO:0000313" key="2">
    <source>
        <dbReference type="EMBL" id="CAE1301765.1"/>
    </source>
</evidence>
<dbReference type="EMBL" id="CAHIKZ030003559">
    <property type="protein sequence ID" value="CAE1301765.1"/>
    <property type="molecule type" value="Genomic_DNA"/>
</dbReference>
<keyword evidence="1" id="KW-1133">Transmembrane helix</keyword>
<feature type="transmembrane region" description="Helical" evidence="1">
    <location>
        <begin position="12"/>
        <end position="37"/>
    </location>
</feature>
<name>A0A812DI59_ACAPH</name>
<keyword evidence="1" id="KW-0472">Membrane</keyword>
<comment type="caution">
    <text evidence="2">The sequence shown here is derived from an EMBL/GenBank/DDBJ whole genome shotgun (WGS) entry which is preliminary data.</text>
</comment>
<evidence type="ECO:0000313" key="3">
    <source>
        <dbReference type="Proteomes" id="UP000597762"/>
    </source>
</evidence>
<organism evidence="2 3">
    <name type="scientific">Acanthosepion pharaonis</name>
    <name type="common">Pharaoh cuttlefish</name>
    <name type="synonym">Sepia pharaonis</name>
    <dbReference type="NCBI Taxonomy" id="158019"/>
    <lineage>
        <taxon>Eukaryota</taxon>
        <taxon>Metazoa</taxon>
        <taxon>Spiralia</taxon>
        <taxon>Lophotrochozoa</taxon>
        <taxon>Mollusca</taxon>
        <taxon>Cephalopoda</taxon>
        <taxon>Coleoidea</taxon>
        <taxon>Decapodiformes</taxon>
        <taxon>Sepiida</taxon>
        <taxon>Sepiina</taxon>
        <taxon>Sepiidae</taxon>
        <taxon>Acanthosepion</taxon>
    </lineage>
</organism>
<dbReference type="Proteomes" id="UP000597762">
    <property type="component" value="Unassembled WGS sequence"/>
</dbReference>
<sequence>MISVHSRICYLVLFFYIFLHPVSFTLCYTLFLSFFVIHCFFHDASACFLQFLLPPVSFLFLHVSRFLQPVRFTFPTPCSFHVSYTPFVSRFLQPVSFTFPTPFVSFPTPCSFHVSYTPVRFTFPTPCFFHVSYTPFVSRFLHPRSFHVSYTPVSFTFPTPRFFPSHLPVVHCFFPYQSCILLCPVYFTLCYIPFLSLATRCLFHIANACYFTLKS</sequence>
<keyword evidence="1" id="KW-0812">Transmembrane</keyword>
<gene>
    <name evidence="2" type="ORF">SPHA_54619</name>
</gene>
<reference evidence="2" key="1">
    <citation type="submission" date="2021-01" db="EMBL/GenBank/DDBJ databases">
        <authorList>
            <person name="Li R."/>
            <person name="Bekaert M."/>
        </authorList>
    </citation>
    <scope>NUCLEOTIDE SEQUENCE</scope>
    <source>
        <strain evidence="2">Farmed</strain>
    </source>
</reference>
<protein>
    <submittedName>
        <fullName evidence="2">Uncharacterized protein</fullName>
    </submittedName>
</protein>
<evidence type="ECO:0000256" key="1">
    <source>
        <dbReference type="SAM" id="Phobius"/>
    </source>
</evidence>
<dbReference type="AlphaFoldDB" id="A0A812DI59"/>